<evidence type="ECO:0000313" key="1">
    <source>
        <dbReference type="EMBL" id="KAG8076376.1"/>
    </source>
</evidence>
<keyword evidence="2" id="KW-1185">Reference proteome</keyword>
<evidence type="ECO:0000313" key="2">
    <source>
        <dbReference type="Proteomes" id="UP000729402"/>
    </source>
</evidence>
<reference evidence="1" key="1">
    <citation type="journal article" date="2021" name="bioRxiv">
        <title>Whole Genome Assembly and Annotation of Northern Wild Rice, Zizania palustris L., Supports a Whole Genome Duplication in the Zizania Genus.</title>
        <authorList>
            <person name="Haas M."/>
            <person name="Kono T."/>
            <person name="Macchietto M."/>
            <person name="Millas R."/>
            <person name="McGilp L."/>
            <person name="Shao M."/>
            <person name="Duquette J."/>
            <person name="Hirsch C.N."/>
            <person name="Kimball J."/>
        </authorList>
    </citation>
    <scope>NUCLEOTIDE SEQUENCE</scope>
    <source>
        <tissue evidence="1">Fresh leaf tissue</tissue>
    </source>
</reference>
<dbReference type="Proteomes" id="UP000729402">
    <property type="component" value="Unassembled WGS sequence"/>
</dbReference>
<accession>A0A8J5SHJ4</accession>
<dbReference type="AlphaFoldDB" id="A0A8J5SHJ4"/>
<name>A0A8J5SHJ4_ZIZPA</name>
<sequence>MISHALCQSISHAFSGLAPPPSPRTLLINSFAGRPPSSGRCCWLSPSIVYLSNRLSRVAAVILQTPAFAAAASLKKATPAPGCACDGIKYTLSVPVIKAFDLRHSDSFSALLVLQDFITLANFAYDEKDMNICCTP</sequence>
<protein>
    <submittedName>
        <fullName evidence="1">Uncharacterized protein</fullName>
    </submittedName>
</protein>
<dbReference type="EMBL" id="JAAALK010000283">
    <property type="protein sequence ID" value="KAG8076376.1"/>
    <property type="molecule type" value="Genomic_DNA"/>
</dbReference>
<proteinExistence type="predicted"/>
<organism evidence="1 2">
    <name type="scientific">Zizania palustris</name>
    <name type="common">Northern wild rice</name>
    <dbReference type="NCBI Taxonomy" id="103762"/>
    <lineage>
        <taxon>Eukaryota</taxon>
        <taxon>Viridiplantae</taxon>
        <taxon>Streptophyta</taxon>
        <taxon>Embryophyta</taxon>
        <taxon>Tracheophyta</taxon>
        <taxon>Spermatophyta</taxon>
        <taxon>Magnoliopsida</taxon>
        <taxon>Liliopsida</taxon>
        <taxon>Poales</taxon>
        <taxon>Poaceae</taxon>
        <taxon>BOP clade</taxon>
        <taxon>Oryzoideae</taxon>
        <taxon>Oryzeae</taxon>
        <taxon>Zizaniinae</taxon>
        <taxon>Zizania</taxon>
    </lineage>
</organism>
<comment type="caution">
    <text evidence="1">The sequence shown here is derived from an EMBL/GenBank/DDBJ whole genome shotgun (WGS) entry which is preliminary data.</text>
</comment>
<gene>
    <name evidence="1" type="ORF">GUJ93_ZPchr0006g41138</name>
</gene>
<reference evidence="1" key="2">
    <citation type="submission" date="2021-02" db="EMBL/GenBank/DDBJ databases">
        <authorList>
            <person name="Kimball J.A."/>
            <person name="Haas M.W."/>
            <person name="Macchietto M."/>
            <person name="Kono T."/>
            <person name="Duquette J."/>
            <person name="Shao M."/>
        </authorList>
    </citation>
    <scope>NUCLEOTIDE SEQUENCE</scope>
    <source>
        <tissue evidence="1">Fresh leaf tissue</tissue>
    </source>
</reference>